<feature type="transmembrane region" description="Helical" evidence="5">
    <location>
        <begin position="46"/>
        <end position="66"/>
    </location>
</feature>
<feature type="transmembrane region" description="Helical" evidence="5">
    <location>
        <begin position="73"/>
        <end position="91"/>
    </location>
</feature>
<accession>A0A518HC69</accession>
<gene>
    <name evidence="6" type="ORF">ElP_64130</name>
</gene>
<dbReference type="Proteomes" id="UP000317835">
    <property type="component" value="Chromosome"/>
</dbReference>
<evidence type="ECO:0000256" key="5">
    <source>
        <dbReference type="SAM" id="Phobius"/>
    </source>
</evidence>
<dbReference type="AlphaFoldDB" id="A0A518HC69"/>
<sequence length="141" mass="14416">MNPHRGSRIAGLVLHLLIGGLMIFAGSMKALGLVPEEAKQEMAGSAIADNLVLIGTGELASAILLIVPRTLSLGVLLTSGFWGGAICMHLSQGDSYVMQSALLALTWVGAWLRCPALLSSFRSGASSGTANSPASVVGDPS</sequence>
<evidence type="ECO:0008006" key="8">
    <source>
        <dbReference type="Google" id="ProtNLM"/>
    </source>
</evidence>
<keyword evidence="7" id="KW-1185">Reference proteome</keyword>
<comment type="subcellular location">
    <subcellularLocation>
        <location evidence="1">Membrane</location>
        <topology evidence="1">Multi-pass membrane protein</topology>
    </subcellularLocation>
</comment>
<dbReference type="GO" id="GO:0016020">
    <property type="term" value="C:membrane"/>
    <property type="evidence" value="ECO:0007669"/>
    <property type="project" value="UniProtKB-SubCell"/>
</dbReference>
<dbReference type="KEGG" id="tpla:ElP_64130"/>
<keyword evidence="3 5" id="KW-1133">Transmembrane helix</keyword>
<evidence type="ECO:0000256" key="2">
    <source>
        <dbReference type="ARBA" id="ARBA00022692"/>
    </source>
</evidence>
<dbReference type="Pfam" id="PF13564">
    <property type="entry name" value="DoxX_2"/>
    <property type="match status" value="1"/>
</dbReference>
<dbReference type="EMBL" id="CP036426">
    <property type="protein sequence ID" value="QDV38458.1"/>
    <property type="molecule type" value="Genomic_DNA"/>
</dbReference>
<feature type="transmembrane region" description="Helical" evidence="5">
    <location>
        <begin position="12"/>
        <end position="34"/>
    </location>
</feature>
<keyword evidence="4 5" id="KW-0472">Membrane</keyword>
<evidence type="ECO:0000256" key="1">
    <source>
        <dbReference type="ARBA" id="ARBA00004141"/>
    </source>
</evidence>
<organism evidence="6 7">
    <name type="scientific">Tautonia plasticadhaerens</name>
    <dbReference type="NCBI Taxonomy" id="2527974"/>
    <lineage>
        <taxon>Bacteria</taxon>
        <taxon>Pseudomonadati</taxon>
        <taxon>Planctomycetota</taxon>
        <taxon>Planctomycetia</taxon>
        <taxon>Isosphaerales</taxon>
        <taxon>Isosphaeraceae</taxon>
        <taxon>Tautonia</taxon>
    </lineage>
</organism>
<evidence type="ECO:0000256" key="3">
    <source>
        <dbReference type="ARBA" id="ARBA00022989"/>
    </source>
</evidence>
<dbReference type="OrthoDB" id="9811373at2"/>
<keyword evidence="2 5" id="KW-0812">Transmembrane</keyword>
<name>A0A518HC69_9BACT</name>
<proteinExistence type="predicted"/>
<evidence type="ECO:0000313" key="6">
    <source>
        <dbReference type="EMBL" id="QDV38458.1"/>
    </source>
</evidence>
<evidence type="ECO:0000313" key="7">
    <source>
        <dbReference type="Proteomes" id="UP000317835"/>
    </source>
</evidence>
<reference evidence="6 7" key="1">
    <citation type="submission" date="2019-02" db="EMBL/GenBank/DDBJ databases">
        <title>Deep-cultivation of Planctomycetes and their phenomic and genomic characterization uncovers novel biology.</title>
        <authorList>
            <person name="Wiegand S."/>
            <person name="Jogler M."/>
            <person name="Boedeker C."/>
            <person name="Pinto D."/>
            <person name="Vollmers J."/>
            <person name="Rivas-Marin E."/>
            <person name="Kohn T."/>
            <person name="Peeters S.H."/>
            <person name="Heuer A."/>
            <person name="Rast P."/>
            <person name="Oberbeckmann S."/>
            <person name="Bunk B."/>
            <person name="Jeske O."/>
            <person name="Meyerdierks A."/>
            <person name="Storesund J.E."/>
            <person name="Kallscheuer N."/>
            <person name="Luecker S."/>
            <person name="Lage O.M."/>
            <person name="Pohl T."/>
            <person name="Merkel B.J."/>
            <person name="Hornburger P."/>
            <person name="Mueller R.-W."/>
            <person name="Bruemmer F."/>
            <person name="Labrenz M."/>
            <person name="Spormann A.M."/>
            <person name="Op den Camp H."/>
            <person name="Overmann J."/>
            <person name="Amann R."/>
            <person name="Jetten M.S.M."/>
            <person name="Mascher T."/>
            <person name="Medema M.H."/>
            <person name="Devos D.P."/>
            <person name="Kaster A.-K."/>
            <person name="Ovreas L."/>
            <person name="Rohde M."/>
            <person name="Galperin M.Y."/>
            <person name="Jogler C."/>
        </authorList>
    </citation>
    <scope>NUCLEOTIDE SEQUENCE [LARGE SCALE GENOMIC DNA]</scope>
    <source>
        <strain evidence="6 7">ElP</strain>
    </source>
</reference>
<protein>
    <recommendedName>
        <fullName evidence="8">DoxX</fullName>
    </recommendedName>
</protein>
<dbReference type="InterPro" id="IPR032808">
    <property type="entry name" value="DoxX"/>
</dbReference>
<dbReference type="RefSeq" id="WP_145276958.1">
    <property type="nucleotide sequence ID" value="NZ_CP036426.1"/>
</dbReference>
<evidence type="ECO:0000256" key="4">
    <source>
        <dbReference type="ARBA" id="ARBA00023136"/>
    </source>
</evidence>